<name>A0A939HE33_9CLOT</name>
<evidence type="ECO:0000313" key="1">
    <source>
        <dbReference type="EMBL" id="MBO1265613.1"/>
    </source>
</evidence>
<dbReference type="Proteomes" id="UP000664218">
    <property type="component" value="Unassembled WGS sequence"/>
</dbReference>
<protein>
    <submittedName>
        <fullName evidence="1">Uncharacterized protein</fullName>
    </submittedName>
</protein>
<dbReference type="RefSeq" id="WP_207600134.1">
    <property type="nucleotide sequence ID" value="NZ_JAFNJU010000008.1"/>
</dbReference>
<dbReference type="PROSITE" id="PS51257">
    <property type="entry name" value="PROKAR_LIPOPROTEIN"/>
    <property type="match status" value="1"/>
</dbReference>
<evidence type="ECO:0000313" key="2">
    <source>
        <dbReference type="Proteomes" id="UP000664218"/>
    </source>
</evidence>
<comment type="caution">
    <text evidence="1">The sequence shown here is derived from an EMBL/GenBank/DDBJ whole genome shotgun (WGS) entry which is preliminary data.</text>
</comment>
<dbReference type="EMBL" id="JAFNJU010000008">
    <property type="protein sequence ID" value="MBO1265613.1"/>
    <property type="molecule type" value="Genomic_DNA"/>
</dbReference>
<sequence>MTIKHIRNQAVVAGLLALLLVFLTACGNNRGEPPDSPLNPEGLQEEKETETYREFMSSSGKLSIAATDLWEEDQTLHEESDLSLYNEAYQSYLITLADDRERFPEELDLDSYSELIGTTVMKDLAEPRMTEIETVKIDSLGGRRFQVEGNIDGVSVTYAFLILENEKEYIQVILWSFTENMENNAAYYDKIIESLEWHEVENDENGN</sequence>
<reference evidence="1" key="1">
    <citation type="submission" date="2021-03" db="EMBL/GenBank/DDBJ databases">
        <title>Proteiniclasticum marinus sp. nov., isolated from tidal flat sediment.</title>
        <authorList>
            <person name="Namirimu T."/>
            <person name="Yang J.-A."/>
            <person name="Yang S.-H."/>
            <person name="Kim Y.-J."/>
            <person name="Kwon K.K."/>
        </authorList>
    </citation>
    <scope>NUCLEOTIDE SEQUENCE</scope>
    <source>
        <strain evidence="1">SCR006</strain>
    </source>
</reference>
<proteinExistence type="predicted"/>
<dbReference type="Gene3D" id="3.40.1000.10">
    <property type="entry name" value="Mog1/PsbP, alpha/beta/alpha sandwich"/>
    <property type="match status" value="1"/>
</dbReference>
<accession>A0A939HE33</accession>
<keyword evidence="2" id="KW-1185">Reference proteome</keyword>
<organism evidence="1 2">
    <name type="scientific">Proteiniclasticum aestuarii</name>
    <dbReference type="NCBI Taxonomy" id="2817862"/>
    <lineage>
        <taxon>Bacteria</taxon>
        <taxon>Bacillati</taxon>
        <taxon>Bacillota</taxon>
        <taxon>Clostridia</taxon>
        <taxon>Eubacteriales</taxon>
        <taxon>Clostridiaceae</taxon>
        <taxon>Proteiniclasticum</taxon>
    </lineage>
</organism>
<gene>
    <name evidence="1" type="ORF">J3A84_11260</name>
</gene>
<dbReference type="AlphaFoldDB" id="A0A939HE33"/>